<feature type="transmembrane region" description="Helical" evidence="1">
    <location>
        <begin position="416"/>
        <end position="436"/>
    </location>
</feature>
<proteinExistence type="predicted"/>
<dbReference type="EMBL" id="JAGEUA010000001">
    <property type="protein sequence ID" value="KAL1022541.1"/>
    <property type="molecule type" value="Genomic_DNA"/>
</dbReference>
<sequence length="491" mass="55271">MSSYWSKRRRILKHVQDHLQELAAACTAVPGAVPSYSEEIIDGTDGQTTAPVAQAMTDSVAFESCTDCPSTEEDIEEEEEDFGTKLAEWAVDNRITHNALSQLLKILAKDHPGLPKHPRTLVKTKTEVKTTELLGGTYHHSGIEHGILTQLLELEDLQSLQSVSVQINVDGLPLYKSSNAQFWPILGLIERYEVIVQQNKLPFLIGIYYGKKKPNSLQFLDPFVAKAQWLQREGIEFEGTCLPFKISAFICDTPARALVKNVKGHSGYYGCDKCTQRREYHLNRMTFPQMDAILRSDNAVPDDLSEDSHLCGETPLALLAVGIVSQFPLDYMHLVCLGVTRKLLHLWLKGPLARRLAPTAVKEISSVLLTLRAHVPCEFNRKPRTMDEVERWKATEFRQFLLYTGPVSLKGLVSTALYNFFMLLSVAMTILLSVSLCADHADYADSLLVVFVDHCKKLYGQEQLSYNAWIGAPQQRSQVVWPARQHLLFPF</sequence>
<evidence type="ECO:0000313" key="3">
    <source>
        <dbReference type="Proteomes" id="UP001557470"/>
    </source>
</evidence>
<dbReference type="AlphaFoldDB" id="A0ABD0XMC3"/>
<gene>
    <name evidence="2" type="ORF">UPYG_G00029060</name>
</gene>
<organism evidence="2 3">
    <name type="scientific">Umbra pygmaea</name>
    <name type="common">Eastern mudminnow</name>
    <dbReference type="NCBI Taxonomy" id="75934"/>
    <lineage>
        <taxon>Eukaryota</taxon>
        <taxon>Metazoa</taxon>
        <taxon>Chordata</taxon>
        <taxon>Craniata</taxon>
        <taxon>Vertebrata</taxon>
        <taxon>Euteleostomi</taxon>
        <taxon>Actinopterygii</taxon>
        <taxon>Neopterygii</taxon>
        <taxon>Teleostei</taxon>
        <taxon>Protacanthopterygii</taxon>
        <taxon>Esociformes</taxon>
        <taxon>Umbridae</taxon>
        <taxon>Umbra</taxon>
    </lineage>
</organism>
<protein>
    <recommendedName>
        <fullName evidence="4">Transposase domain-containing protein</fullName>
    </recommendedName>
</protein>
<accession>A0ABD0XMC3</accession>
<dbReference type="PANTHER" id="PTHR33053">
    <property type="entry name" value="PROTEIN, PUTATIVE-RELATED"/>
    <property type="match status" value="1"/>
</dbReference>
<dbReference type="Proteomes" id="UP001557470">
    <property type="component" value="Unassembled WGS sequence"/>
</dbReference>
<name>A0ABD0XMC3_UMBPY</name>
<reference evidence="2 3" key="1">
    <citation type="submission" date="2024-06" db="EMBL/GenBank/DDBJ databases">
        <authorList>
            <person name="Pan Q."/>
            <person name="Wen M."/>
            <person name="Jouanno E."/>
            <person name="Zahm M."/>
            <person name="Klopp C."/>
            <person name="Cabau C."/>
            <person name="Louis A."/>
            <person name="Berthelot C."/>
            <person name="Parey E."/>
            <person name="Roest Crollius H."/>
            <person name="Montfort J."/>
            <person name="Robinson-Rechavi M."/>
            <person name="Bouchez O."/>
            <person name="Lampietro C."/>
            <person name="Lopez Roques C."/>
            <person name="Donnadieu C."/>
            <person name="Postlethwait J."/>
            <person name="Bobe J."/>
            <person name="Verreycken H."/>
            <person name="Guiguen Y."/>
        </authorList>
    </citation>
    <scope>NUCLEOTIDE SEQUENCE [LARGE SCALE GENOMIC DNA]</scope>
    <source>
        <strain evidence="2">Up_M1</strain>
        <tissue evidence="2">Testis</tissue>
    </source>
</reference>
<comment type="caution">
    <text evidence="2">The sequence shown here is derived from an EMBL/GenBank/DDBJ whole genome shotgun (WGS) entry which is preliminary data.</text>
</comment>
<keyword evidence="1" id="KW-0472">Membrane</keyword>
<evidence type="ECO:0000256" key="1">
    <source>
        <dbReference type="SAM" id="Phobius"/>
    </source>
</evidence>
<keyword evidence="1" id="KW-0812">Transmembrane</keyword>
<keyword evidence="1" id="KW-1133">Transmembrane helix</keyword>
<keyword evidence="3" id="KW-1185">Reference proteome</keyword>
<evidence type="ECO:0008006" key="4">
    <source>
        <dbReference type="Google" id="ProtNLM"/>
    </source>
</evidence>
<dbReference type="PANTHER" id="PTHR33053:SF24">
    <property type="entry name" value="TRANSPOSASE DOMAIN-CONTAINING PROTEIN"/>
    <property type="match status" value="1"/>
</dbReference>
<evidence type="ECO:0000313" key="2">
    <source>
        <dbReference type="EMBL" id="KAL1022541.1"/>
    </source>
</evidence>